<dbReference type="Gene3D" id="1.10.472.10">
    <property type="entry name" value="Cyclin-like"/>
    <property type="match status" value="1"/>
</dbReference>
<dbReference type="AlphaFoldDB" id="A0A1G4IXL4"/>
<dbReference type="CDD" id="cd20558">
    <property type="entry name" value="CYCLIN_ScPCL7-like"/>
    <property type="match status" value="1"/>
</dbReference>
<dbReference type="STRING" id="1230905.A0A1G4IXL4"/>
<feature type="region of interest" description="Disordered" evidence="1">
    <location>
        <begin position="265"/>
        <end position="301"/>
    </location>
</feature>
<keyword evidence="3" id="KW-1185">Reference proteome</keyword>
<feature type="compositionally biased region" description="Basic and acidic residues" evidence="1">
    <location>
        <begin position="275"/>
        <end position="294"/>
    </location>
</feature>
<dbReference type="GO" id="GO:0016538">
    <property type="term" value="F:cyclin-dependent protein serine/threonine kinase regulator activity"/>
    <property type="evidence" value="ECO:0007669"/>
    <property type="project" value="TreeGrafter"/>
</dbReference>
<organism evidence="2 3">
    <name type="scientific">Lachancea mirantina</name>
    <dbReference type="NCBI Taxonomy" id="1230905"/>
    <lineage>
        <taxon>Eukaryota</taxon>
        <taxon>Fungi</taxon>
        <taxon>Dikarya</taxon>
        <taxon>Ascomycota</taxon>
        <taxon>Saccharomycotina</taxon>
        <taxon>Saccharomycetes</taxon>
        <taxon>Saccharomycetales</taxon>
        <taxon>Saccharomycetaceae</taxon>
        <taxon>Lachancea</taxon>
    </lineage>
</organism>
<dbReference type="Proteomes" id="UP000191024">
    <property type="component" value="Chromosome B"/>
</dbReference>
<evidence type="ECO:0000313" key="3">
    <source>
        <dbReference type="Proteomes" id="UP000191024"/>
    </source>
</evidence>
<proteinExistence type="predicted"/>
<dbReference type="Pfam" id="PF08613">
    <property type="entry name" value="Cyclin"/>
    <property type="match status" value="1"/>
</dbReference>
<dbReference type="InterPro" id="IPR036915">
    <property type="entry name" value="Cyclin-like_sf"/>
</dbReference>
<gene>
    <name evidence="2" type="ORF">LAMI_0B07800G</name>
</gene>
<sequence>MLDKECEEVSKEEEEIKPTKNVVYKAITTETSPVEEEENNRKKTDTIAEIPEIRLPSDFRKCSRTDLVIVISRMLSFLIYLNDTAPDQESKELTRFHSRVPPVISVYNYLLRLTRYSSLEPAVLISAVYYIDLLAGVYPAFSLNSLTVHRFLLTATSVASKGLCDAFCTNTHYAKVGGVQCSELHILENEFLQRVNYRILPRDHNIEICKQEHQIDSFVTPHYRVQHGTNDGFNVLSTYYRKIIELVGLYDSSPDKTKKANYVLEHSKSSTIESVPRKRQLEEFAEQQHEPKQRDNHKKPI</sequence>
<dbReference type="GO" id="GO:0000307">
    <property type="term" value="C:cyclin-dependent protein kinase holoenzyme complex"/>
    <property type="evidence" value="ECO:0007669"/>
    <property type="project" value="TreeGrafter"/>
</dbReference>
<dbReference type="SUPFAM" id="SSF47954">
    <property type="entry name" value="Cyclin-like"/>
    <property type="match status" value="1"/>
</dbReference>
<dbReference type="GO" id="GO:0019901">
    <property type="term" value="F:protein kinase binding"/>
    <property type="evidence" value="ECO:0007669"/>
    <property type="project" value="InterPro"/>
</dbReference>
<accession>A0A1G4IXL4</accession>
<dbReference type="PANTHER" id="PTHR15615:SF117">
    <property type="entry name" value="PHO85 CYCLIN PHO80"/>
    <property type="match status" value="1"/>
</dbReference>
<dbReference type="PANTHER" id="PTHR15615">
    <property type="match status" value="1"/>
</dbReference>
<protein>
    <submittedName>
        <fullName evidence="2">LAMI_0B07800g1_1</fullName>
    </submittedName>
</protein>
<dbReference type="InterPro" id="IPR013922">
    <property type="entry name" value="Cyclin_PHO80-like"/>
</dbReference>
<dbReference type="OrthoDB" id="337735at2759"/>
<evidence type="ECO:0000256" key="1">
    <source>
        <dbReference type="SAM" id="MobiDB-lite"/>
    </source>
</evidence>
<name>A0A1G4IXL4_9SACH</name>
<dbReference type="GO" id="GO:0005634">
    <property type="term" value="C:nucleus"/>
    <property type="evidence" value="ECO:0007669"/>
    <property type="project" value="TreeGrafter"/>
</dbReference>
<evidence type="ECO:0000313" key="2">
    <source>
        <dbReference type="EMBL" id="SCU81815.1"/>
    </source>
</evidence>
<dbReference type="FunFam" id="1.10.472.10:FF:000085">
    <property type="entry name" value="Pho80p cyclin"/>
    <property type="match status" value="1"/>
</dbReference>
<dbReference type="EMBL" id="LT598464">
    <property type="protein sequence ID" value="SCU81815.1"/>
    <property type="molecule type" value="Genomic_DNA"/>
</dbReference>
<reference evidence="2 3" key="1">
    <citation type="submission" date="2016-03" db="EMBL/GenBank/DDBJ databases">
        <authorList>
            <person name="Devillers H."/>
        </authorList>
    </citation>
    <scope>NUCLEOTIDE SEQUENCE [LARGE SCALE GENOMIC DNA]</scope>
    <source>
        <strain evidence="2">CBS 11717</strain>
    </source>
</reference>